<name>I1XIM8_METNJ</name>
<dbReference type="InterPro" id="IPR029044">
    <property type="entry name" value="Nucleotide-diphossugar_trans"/>
</dbReference>
<protein>
    <submittedName>
        <fullName evidence="2">Glycosyltransferases-like protein</fullName>
    </submittedName>
</protein>
<dbReference type="PATRIC" id="fig|754476.3.peg.1401"/>
<accession>I1XIM8</accession>
<evidence type="ECO:0000259" key="1">
    <source>
        <dbReference type="Pfam" id="PF00535"/>
    </source>
</evidence>
<evidence type="ECO:0000313" key="2">
    <source>
        <dbReference type="EMBL" id="AFI84247.1"/>
    </source>
</evidence>
<proteinExistence type="predicted"/>
<dbReference type="KEGG" id="mej:Q7A_1417"/>
<dbReference type="HOGENOM" id="CLU_023845_0_5_6"/>
<dbReference type="InterPro" id="IPR001173">
    <property type="entry name" value="Glyco_trans_2-like"/>
</dbReference>
<gene>
    <name evidence="2" type="ordered locus">Q7A_1417</name>
</gene>
<dbReference type="STRING" id="754476.Q7A_1417"/>
<dbReference type="PANTHER" id="PTHR43179:SF7">
    <property type="entry name" value="RHAMNOSYLTRANSFERASE WBBL"/>
    <property type="match status" value="1"/>
</dbReference>
<sequence>MSPEIDLLIVIINYKTPEMTCDCLASLSPEIANLNIHVVVVDNDSKDDSVKQIQSWMDKNNAEQVHLIPSEFNGGFAFGNNLGLSFINARYYLLLNSDTVVRKGAIETLLETIKTNESAGIVSPRLEWLDGKPQQSCFNMHTPVSEFLSAAKTGFFSKLFKKYVVAKPLEHTSSYSDWTSFACVMIRQEVFKQIGLMDEGFFMYFEDAEFCHRARKAGWKILNNPEAHVVHLRGGSSPVKKQTQLRKRLPLYYYESRSRYFYQIYGRSGLFMANILWCFGATITRLRSLISSNYTPDISEKQWQDIWTNFFNPLKKYTHPDDYKKT</sequence>
<keyword evidence="3" id="KW-1185">Reference proteome</keyword>
<dbReference type="Gene3D" id="3.90.550.10">
    <property type="entry name" value="Spore Coat Polysaccharide Biosynthesis Protein SpsA, Chain A"/>
    <property type="match status" value="1"/>
</dbReference>
<reference evidence="2 3" key="1">
    <citation type="journal article" date="2012" name="J. Bacteriol.">
        <title>Complete genome sequences of Methylophaga sp. strain JAM1 and Methylophaga sp. strain JAM7.</title>
        <authorList>
            <person name="Villeneuve C."/>
            <person name="Martineau C."/>
            <person name="Mauffrey F."/>
            <person name="Villemur R."/>
        </authorList>
    </citation>
    <scope>NUCLEOTIDE SEQUENCE [LARGE SCALE GENOMIC DNA]</scope>
    <source>
        <strain evidence="2 3">JAM1</strain>
    </source>
</reference>
<organism evidence="2 3">
    <name type="scientific">Methylophaga nitratireducenticrescens</name>
    <dbReference type="NCBI Taxonomy" id="754476"/>
    <lineage>
        <taxon>Bacteria</taxon>
        <taxon>Pseudomonadati</taxon>
        <taxon>Pseudomonadota</taxon>
        <taxon>Gammaproteobacteria</taxon>
        <taxon>Thiotrichales</taxon>
        <taxon>Piscirickettsiaceae</taxon>
        <taxon>Methylophaga</taxon>
    </lineage>
</organism>
<dbReference type="RefSeq" id="WP_014706620.1">
    <property type="nucleotide sequence ID" value="NC_017857.3"/>
</dbReference>
<dbReference type="AlphaFoldDB" id="I1XIM8"/>
<reference evidence="2 3" key="2">
    <citation type="journal article" date="2013" name="Int. J. Syst. Evol. Microbiol.">
        <title>Methylophaga nitratireducenticrescens sp. nov. and Methylophaga frappieri sp. nov., isolated from the biofilm of the methanol-fed denitrification system treating the seawater at the Montreal Biodome.</title>
        <authorList>
            <person name="Villeneuve C."/>
            <person name="Martineau C."/>
            <person name="Mauffrey F."/>
            <person name="Villemur R."/>
        </authorList>
    </citation>
    <scope>NUCLEOTIDE SEQUENCE [LARGE SCALE GENOMIC DNA]</scope>
    <source>
        <strain evidence="2 3">JAM1</strain>
    </source>
</reference>
<dbReference type="EMBL" id="CP003390">
    <property type="protein sequence ID" value="AFI84247.1"/>
    <property type="molecule type" value="Genomic_DNA"/>
</dbReference>
<dbReference type="PANTHER" id="PTHR43179">
    <property type="entry name" value="RHAMNOSYLTRANSFERASE WBBL"/>
    <property type="match status" value="1"/>
</dbReference>
<feature type="domain" description="Glycosyltransferase 2-like" evidence="1">
    <location>
        <begin position="9"/>
        <end position="126"/>
    </location>
</feature>
<dbReference type="SUPFAM" id="SSF53448">
    <property type="entry name" value="Nucleotide-diphospho-sugar transferases"/>
    <property type="match status" value="1"/>
</dbReference>
<dbReference type="Proteomes" id="UP000009144">
    <property type="component" value="Chromosome"/>
</dbReference>
<dbReference type="CDD" id="cd04186">
    <property type="entry name" value="GT_2_like_c"/>
    <property type="match status" value="1"/>
</dbReference>
<evidence type="ECO:0000313" key="3">
    <source>
        <dbReference type="Proteomes" id="UP000009144"/>
    </source>
</evidence>
<dbReference type="Pfam" id="PF00535">
    <property type="entry name" value="Glycos_transf_2"/>
    <property type="match status" value="1"/>
</dbReference>
<dbReference type="eggNOG" id="COG1216">
    <property type="taxonomic scope" value="Bacteria"/>
</dbReference>